<gene>
    <name evidence="3" type="ORF">KDK92_02515</name>
</gene>
<proteinExistence type="predicted"/>
<keyword evidence="1" id="KW-1133">Transmembrane helix</keyword>
<evidence type="ECO:0000313" key="4">
    <source>
        <dbReference type="Proteomes" id="UP001056429"/>
    </source>
</evidence>
<accession>A0A9J6NX73</accession>
<reference evidence="3" key="1">
    <citation type="journal article" date="2021" name="mSystems">
        <title>Bacteria and Archaea Synergistically Convert Glycine Betaine to Biogenic Methane in the Formosa Cold Seep of the South China Sea.</title>
        <authorList>
            <person name="Li L."/>
            <person name="Zhang W."/>
            <person name="Zhang S."/>
            <person name="Song L."/>
            <person name="Sun Q."/>
            <person name="Zhang H."/>
            <person name="Xiang H."/>
            <person name="Dong X."/>
        </authorList>
    </citation>
    <scope>NUCLEOTIDE SEQUENCE</scope>
    <source>
        <strain evidence="3">ZWT</strain>
    </source>
</reference>
<comment type="caution">
    <text evidence="3">The sequence shown here is derived from an EMBL/GenBank/DDBJ whole genome shotgun (WGS) entry which is preliminary data.</text>
</comment>
<dbReference type="Proteomes" id="UP001056429">
    <property type="component" value="Unassembled WGS sequence"/>
</dbReference>
<keyword evidence="1" id="KW-0472">Membrane</keyword>
<evidence type="ECO:0000313" key="3">
    <source>
        <dbReference type="EMBL" id="MCM1988598.1"/>
    </source>
</evidence>
<reference evidence="3" key="2">
    <citation type="submission" date="2021-04" db="EMBL/GenBank/DDBJ databases">
        <authorList>
            <person name="Dong X."/>
        </authorList>
    </citation>
    <scope>NUCLEOTIDE SEQUENCE</scope>
    <source>
        <strain evidence="3">ZWT</strain>
    </source>
</reference>
<dbReference type="Pfam" id="PF13786">
    <property type="entry name" value="DUF4179"/>
    <property type="match status" value="1"/>
</dbReference>
<protein>
    <submittedName>
        <fullName evidence="3">DUF4179 domain-containing protein</fullName>
    </submittedName>
</protein>
<dbReference type="Gene3D" id="2.60.40.1630">
    <property type="entry name" value="bacillus anthracis domain"/>
    <property type="match status" value="1"/>
</dbReference>
<dbReference type="RefSeq" id="WP_250857464.1">
    <property type="nucleotide sequence ID" value="NZ_JAGSOJ010000001.1"/>
</dbReference>
<organism evidence="3 4">
    <name type="scientific">Oceanirhabdus seepicola</name>
    <dbReference type="NCBI Taxonomy" id="2828781"/>
    <lineage>
        <taxon>Bacteria</taxon>
        <taxon>Bacillati</taxon>
        <taxon>Bacillota</taxon>
        <taxon>Clostridia</taxon>
        <taxon>Eubacteriales</taxon>
        <taxon>Clostridiaceae</taxon>
        <taxon>Oceanirhabdus</taxon>
    </lineage>
</organism>
<evidence type="ECO:0000259" key="2">
    <source>
        <dbReference type="Pfam" id="PF13786"/>
    </source>
</evidence>
<dbReference type="EMBL" id="JAGSOJ010000001">
    <property type="protein sequence ID" value="MCM1988598.1"/>
    <property type="molecule type" value="Genomic_DNA"/>
</dbReference>
<evidence type="ECO:0000256" key="1">
    <source>
        <dbReference type="SAM" id="Phobius"/>
    </source>
</evidence>
<keyword evidence="1" id="KW-0812">Transmembrane</keyword>
<feature type="domain" description="DUF4179" evidence="2">
    <location>
        <begin position="39"/>
        <end position="127"/>
    </location>
</feature>
<keyword evidence="4" id="KW-1185">Reference proteome</keyword>
<sequence length="442" mass="51687">MLGNKDEKINANGIVAPDRADEFINTGIKKGRRRGRIILSQKLVAVALVIFLGGGFFSETLAQQLDFIPILRDIYSSFYKKRNIDKSLVESANSDKIIEKKFNDITMTIKNFAYDDKEAILFYEVKSRKGYYDIGGFGNSNEDGHYFSSGNWLGHQNQLSKNKDGEFVVNGIFTIELFDSIVYSGEKLIFAFDLWSKTELDNMCDNDISNNREYEDKSSVAEYDVSFEFDRNMYKKEEPKRINIGKYLKGGGVEFYIRKIEINPFSTILSYMNYNIVDGYYLSDINLSDGVKDYRGLGSSISGDKDSDNEYRYESMFFDDEKNLYITSYTITQQKILDEKLKIDLENKTVNETFKDCIDIIDVSYDGEVGVWNVDLRWKDDVQMRMQRMWFNRDPKYKSIHDKEDYKKMRYFIYADKDTKEYEFTIEELKEIGTFECNLKIK</sequence>
<feature type="transmembrane region" description="Helical" evidence="1">
    <location>
        <begin position="37"/>
        <end position="57"/>
    </location>
</feature>
<dbReference type="AlphaFoldDB" id="A0A9J6NX73"/>
<name>A0A9J6NX73_9CLOT</name>
<dbReference type="InterPro" id="IPR025436">
    <property type="entry name" value="DUF4179"/>
</dbReference>